<evidence type="ECO:0000313" key="1">
    <source>
        <dbReference type="EMBL" id="TGY66310.1"/>
    </source>
</evidence>
<accession>A0AC61R8K7</accession>
<keyword evidence="2" id="KW-1185">Reference proteome</keyword>
<organism evidence="1 2">
    <name type="scientific">Dubosiella muris</name>
    <dbReference type="NCBI Taxonomy" id="3038133"/>
    <lineage>
        <taxon>Bacteria</taxon>
        <taxon>Bacillati</taxon>
        <taxon>Bacillota</taxon>
        <taxon>Erysipelotrichia</taxon>
        <taxon>Erysipelotrichales</taxon>
        <taxon>Erysipelotrichaceae</taxon>
        <taxon>Dubosiella</taxon>
    </lineage>
</organism>
<dbReference type="Proteomes" id="UP000308836">
    <property type="component" value="Unassembled WGS sequence"/>
</dbReference>
<protein>
    <submittedName>
        <fullName evidence="1">16S rRNA (Uracil(1498)-N(3))-methyltransferase</fullName>
    </submittedName>
</protein>
<proteinExistence type="predicted"/>
<sequence>MKQVFTDAKCALNNEFCLDEKQAHHIFDVLRTRENETIRVICDDEVFLAHPAKKPYLYVFGKEETEPRLVDVTLCAALIKSDRFEWMLQKACELGVSRIVPFVSRYSIIQLDDKKALKKMERWNSILMAACRQCNRSDKVELLPVTTIDNLAEYKSRCNLVAYEKEDEPSRHLANFLQKNPSSVTFCVGPEGGFTPAEIERLNEQGFASCSLGNDILRAETAVCYVLSCIEYQTHCQNWEVES</sequence>
<comment type="caution">
    <text evidence="1">The sequence shown here is derived from an EMBL/GenBank/DDBJ whole genome shotgun (WGS) entry which is preliminary data.</text>
</comment>
<dbReference type="EMBL" id="SRYG01000007">
    <property type="protein sequence ID" value="TGY66310.1"/>
    <property type="molecule type" value="Genomic_DNA"/>
</dbReference>
<gene>
    <name evidence="1" type="ORF">E5336_04405</name>
</gene>
<evidence type="ECO:0000313" key="2">
    <source>
        <dbReference type="Proteomes" id="UP000308836"/>
    </source>
</evidence>
<reference evidence="1" key="1">
    <citation type="submission" date="2019-04" db="EMBL/GenBank/DDBJ databases">
        <title>Microbes associate with the intestines of laboratory mice.</title>
        <authorList>
            <person name="Navarre W."/>
            <person name="Wong E."/>
            <person name="Huang K."/>
            <person name="Tropini C."/>
            <person name="Ng K."/>
            <person name="Yu B."/>
        </authorList>
    </citation>
    <scope>NUCLEOTIDE SEQUENCE</scope>
    <source>
        <strain evidence="1">NM09_H32</strain>
    </source>
</reference>
<name>A0AC61R8K7_9FIRM</name>